<dbReference type="Gene3D" id="1.50.10.150">
    <property type="entry name" value="Voltage-dependent anion channel"/>
    <property type="match status" value="1"/>
</dbReference>
<accession>A0A918NP76</accession>
<protein>
    <submittedName>
        <fullName evidence="6">Dicarboxylate transporter/tellurite-resistance protein TehA</fullName>
    </submittedName>
</protein>
<feature type="transmembrane region" description="Helical" evidence="5">
    <location>
        <begin position="45"/>
        <end position="63"/>
    </location>
</feature>
<evidence type="ECO:0000256" key="4">
    <source>
        <dbReference type="ARBA" id="ARBA00023136"/>
    </source>
</evidence>
<name>A0A918NP76_9ACTN</name>
<dbReference type="InterPro" id="IPR038665">
    <property type="entry name" value="Voltage-dep_anion_channel_sf"/>
</dbReference>
<evidence type="ECO:0000256" key="1">
    <source>
        <dbReference type="ARBA" id="ARBA00004141"/>
    </source>
</evidence>
<dbReference type="GO" id="GO:0005886">
    <property type="term" value="C:plasma membrane"/>
    <property type="evidence" value="ECO:0007669"/>
    <property type="project" value="TreeGrafter"/>
</dbReference>
<gene>
    <name evidence="6" type="ORF">GCM10010358_43550</name>
</gene>
<feature type="transmembrane region" description="Helical" evidence="5">
    <location>
        <begin position="225"/>
        <end position="245"/>
    </location>
</feature>
<dbReference type="AlphaFoldDB" id="A0A918NP76"/>
<dbReference type="EMBL" id="BMVU01000021">
    <property type="protein sequence ID" value="GGX84615.1"/>
    <property type="molecule type" value="Genomic_DNA"/>
</dbReference>
<feature type="transmembrane region" description="Helical" evidence="5">
    <location>
        <begin position="286"/>
        <end position="312"/>
    </location>
</feature>
<keyword evidence="2 5" id="KW-0812">Transmembrane</keyword>
<feature type="transmembrane region" description="Helical" evidence="5">
    <location>
        <begin position="12"/>
        <end position="33"/>
    </location>
</feature>
<dbReference type="Proteomes" id="UP000619244">
    <property type="component" value="Unassembled WGS sequence"/>
</dbReference>
<proteinExistence type="predicted"/>
<dbReference type="InterPro" id="IPR052951">
    <property type="entry name" value="Tellurite_res_ion_channel"/>
</dbReference>
<evidence type="ECO:0000256" key="3">
    <source>
        <dbReference type="ARBA" id="ARBA00022989"/>
    </source>
</evidence>
<evidence type="ECO:0000256" key="5">
    <source>
        <dbReference type="SAM" id="Phobius"/>
    </source>
</evidence>
<dbReference type="PANTHER" id="PTHR37955">
    <property type="entry name" value="TELLURITE RESISTANCE PROTEIN TEHA"/>
    <property type="match status" value="1"/>
</dbReference>
<evidence type="ECO:0000256" key="2">
    <source>
        <dbReference type="ARBA" id="ARBA00022692"/>
    </source>
</evidence>
<feature type="transmembrane region" description="Helical" evidence="5">
    <location>
        <begin position="166"/>
        <end position="186"/>
    </location>
</feature>
<feature type="transmembrane region" description="Helical" evidence="5">
    <location>
        <begin position="252"/>
        <end position="274"/>
    </location>
</feature>
<comment type="subcellular location">
    <subcellularLocation>
        <location evidence="1">Membrane</location>
        <topology evidence="1">Multi-pass membrane protein</topology>
    </subcellularLocation>
</comment>
<keyword evidence="3 5" id="KW-1133">Transmembrane helix</keyword>
<feature type="transmembrane region" description="Helical" evidence="5">
    <location>
        <begin position="143"/>
        <end position="160"/>
    </location>
</feature>
<dbReference type="InterPro" id="IPR004695">
    <property type="entry name" value="SLAC1/Mae1/Ssu1/TehA"/>
</dbReference>
<dbReference type="GO" id="GO:0046583">
    <property type="term" value="F:monoatomic cation efflux transmembrane transporter activity"/>
    <property type="evidence" value="ECO:0007669"/>
    <property type="project" value="TreeGrafter"/>
</dbReference>
<feature type="transmembrane region" description="Helical" evidence="5">
    <location>
        <begin position="108"/>
        <end position="131"/>
    </location>
</feature>
<keyword evidence="4 5" id="KW-0472">Membrane</keyword>
<sequence>MTGTTPARTRLPLNTLGIGFGLSGLAGTWTAAAAPLGAPAVVGDALWFTAASVWAATLVRYAAGVRRPRDLIDDLRHPVLGPFAALAPAAGSLLAARLAEPFPAVGAGLVWVMLALSAAFGAWFVAGLLSVPRDAATLHGGHLLPTVAASLISAQSLAAVGHRGAAGVLFAAGLVFWLLIGSLLLTRFTTGPDVPGPLLPTLAIFSAPPAVAGNAWWTMAGPQQSIPHEVLLGAMAALLLPHLFLIRRYTRIPFVTGFWALTFTTAASATYGIRLLSLTPSTAHTVIGWAVLVTATAVVGAVAVRSLALLPLPRHPFAGHRLQHG</sequence>
<reference evidence="6" key="1">
    <citation type="journal article" date="2014" name="Int. J. Syst. Evol. Microbiol.">
        <title>Complete genome sequence of Corynebacterium casei LMG S-19264T (=DSM 44701T), isolated from a smear-ripened cheese.</title>
        <authorList>
            <consortium name="US DOE Joint Genome Institute (JGI-PGF)"/>
            <person name="Walter F."/>
            <person name="Albersmeier A."/>
            <person name="Kalinowski J."/>
            <person name="Ruckert C."/>
        </authorList>
    </citation>
    <scope>NUCLEOTIDE SEQUENCE</scope>
    <source>
        <strain evidence="6">JCM 4790</strain>
    </source>
</reference>
<feature type="transmembrane region" description="Helical" evidence="5">
    <location>
        <begin position="198"/>
        <end position="219"/>
    </location>
</feature>
<keyword evidence="7" id="KW-1185">Reference proteome</keyword>
<feature type="transmembrane region" description="Helical" evidence="5">
    <location>
        <begin position="75"/>
        <end position="96"/>
    </location>
</feature>
<comment type="caution">
    <text evidence="6">The sequence shown here is derived from an EMBL/GenBank/DDBJ whole genome shotgun (WGS) entry which is preliminary data.</text>
</comment>
<dbReference type="RefSeq" id="WP_190191960.1">
    <property type="nucleotide sequence ID" value="NZ_BMVU01000021.1"/>
</dbReference>
<dbReference type="PANTHER" id="PTHR37955:SF1">
    <property type="entry name" value="DEP DOMAIN-CONTAINING PROTEIN"/>
    <property type="match status" value="1"/>
</dbReference>
<organism evidence="6 7">
    <name type="scientific">Streptomyces minutiscleroticus</name>
    <dbReference type="NCBI Taxonomy" id="68238"/>
    <lineage>
        <taxon>Bacteria</taxon>
        <taxon>Bacillati</taxon>
        <taxon>Actinomycetota</taxon>
        <taxon>Actinomycetes</taxon>
        <taxon>Kitasatosporales</taxon>
        <taxon>Streptomycetaceae</taxon>
        <taxon>Streptomyces</taxon>
    </lineage>
</organism>
<reference evidence="6" key="2">
    <citation type="submission" date="2020-09" db="EMBL/GenBank/DDBJ databases">
        <authorList>
            <person name="Sun Q."/>
            <person name="Ohkuma M."/>
        </authorList>
    </citation>
    <scope>NUCLEOTIDE SEQUENCE</scope>
    <source>
        <strain evidence="6">JCM 4790</strain>
    </source>
</reference>
<dbReference type="Pfam" id="PF03595">
    <property type="entry name" value="SLAC1"/>
    <property type="match status" value="1"/>
</dbReference>
<evidence type="ECO:0000313" key="6">
    <source>
        <dbReference type="EMBL" id="GGX84615.1"/>
    </source>
</evidence>
<evidence type="ECO:0000313" key="7">
    <source>
        <dbReference type="Proteomes" id="UP000619244"/>
    </source>
</evidence>